<gene>
    <name evidence="1" type="ORF">T4A_1963</name>
</gene>
<dbReference type="AlphaFoldDB" id="A0A0V1ETS2"/>
<sequence>MTLPFDGKCQLLPRQRVISSLSSVFMNKRQLYLGKHFKRFPNITCQLLLSKIHDGRKFPCSSKNCSTSNN</sequence>
<reference evidence="1 2" key="1">
    <citation type="submission" date="2015-01" db="EMBL/GenBank/DDBJ databases">
        <title>Evolution of Trichinella species and genotypes.</title>
        <authorList>
            <person name="Korhonen P.K."/>
            <person name="Edoardo P."/>
            <person name="Giuseppe L.R."/>
            <person name="Gasser R.B."/>
        </authorList>
    </citation>
    <scope>NUCLEOTIDE SEQUENCE [LARGE SCALE GENOMIC DNA]</scope>
    <source>
        <strain evidence="1">ISS13</strain>
    </source>
</reference>
<evidence type="ECO:0000313" key="2">
    <source>
        <dbReference type="Proteomes" id="UP000054632"/>
    </source>
</evidence>
<protein>
    <submittedName>
        <fullName evidence="1">Uncharacterized protein</fullName>
    </submittedName>
</protein>
<dbReference type="EMBL" id="JYDR01000012">
    <property type="protein sequence ID" value="KRY76419.1"/>
    <property type="molecule type" value="Genomic_DNA"/>
</dbReference>
<comment type="caution">
    <text evidence="1">The sequence shown here is derived from an EMBL/GenBank/DDBJ whole genome shotgun (WGS) entry which is preliminary data.</text>
</comment>
<dbReference type="Proteomes" id="UP000054632">
    <property type="component" value="Unassembled WGS sequence"/>
</dbReference>
<evidence type="ECO:0000313" key="1">
    <source>
        <dbReference type="EMBL" id="KRY76419.1"/>
    </source>
</evidence>
<organism evidence="1 2">
    <name type="scientific">Trichinella pseudospiralis</name>
    <name type="common">Parasitic roundworm</name>
    <dbReference type="NCBI Taxonomy" id="6337"/>
    <lineage>
        <taxon>Eukaryota</taxon>
        <taxon>Metazoa</taxon>
        <taxon>Ecdysozoa</taxon>
        <taxon>Nematoda</taxon>
        <taxon>Enoplea</taxon>
        <taxon>Dorylaimia</taxon>
        <taxon>Trichinellida</taxon>
        <taxon>Trichinellidae</taxon>
        <taxon>Trichinella</taxon>
    </lineage>
</organism>
<proteinExistence type="predicted"/>
<name>A0A0V1ETS2_TRIPS</name>
<accession>A0A0V1ETS2</accession>